<proteinExistence type="predicted"/>
<dbReference type="InterPro" id="IPR017738">
    <property type="entry name" value="T6SS-assoc_VCA0118"/>
</dbReference>
<protein>
    <recommendedName>
        <fullName evidence="4">Type VI secretion system-associated protein TagO</fullName>
    </recommendedName>
</protein>
<dbReference type="EMBL" id="CP066786">
    <property type="protein sequence ID" value="QQM31703.1"/>
    <property type="molecule type" value="Genomic_DNA"/>
</dbReference>
<feature type="signal peptide" evidence="1">
    <location>
        <begin position="1"/>
        <end position="19"/>
    </location>
</feature>
<evidence type="ECO:0000256" key="1">
    <source>
        <dbReference type="SAM" id="SignalP"/>
    </source>
</evidence>
<dbReference type="Proteomes" id="UP000596083">
    <property type="component" value="Chromosome"/>
</dbReference>
<dbReference type="RefSeq" id="WP_200337223.1">
    <property type="nucleotide sequence ID" value="NZ_CP066786.1"/>
</dbReference>
<keyword evidence="1" id="KW-0732">Signal</keyword>
<sequence length="208" mass="23166">MRGLFYATAISLLTLTTVAAQDDLPEKPDVSLCMEYPADSAISKKCLARAMATDGQIADYIGDWYIQIDTSPMDDTKTVAMLVSSNEEIPGRFGQSDTASMLIRCLENTTSIHISLNGNFLSDIQGYGNVEYRLDKETARSQNMHVSSDNSALGLWSGNRSIPFIRRMFDNDQMLVRITPYNGNPIMVTFPIKGLEKAIQPLREACHW</sequence>
<organism evidence="2 3">
    <name type="scientific">Martelella lutilitoris</name>
    <dbReference type="NCBI Taxonomy" id="2583532"/>
    <lineage>
        <taxon>Bacteria</taxon>
        <taxon>Pseudomonadati</taxon>
        <taxon>Pseudomonadota</taxon>
        <taxon>Alphaproteobacteria</taxon>
        <taxon>Hyphomicrobiales</taxon>
        <taxon>Aurantimonadaceae</taxon>
        <taxon>Martelella</taxon>
    </lineage>
</organism>
<evidence type="ECO:0008006" key="4">
    <source>
        <dbReference type="Google" id="ProtNLM"/>
    </source>
</evidence>
<dbReference type="Pfam" id="PF11319">
    <property type="entry name" value="VasI"/>
    <property type="match status" value="1"/>
</dbReference>
<dbReference type="KEGG" id="mlut:JET14_05915"/>
<accession>A0A7T7HM16</accession>
<reference evidence="2 3" key="1">
    <citation type="submission" date="2020-12" db="EMBL/GenBank/DDBJ databases">
        <authorList>
            <person name="Zheng R.K."/>
            <person name="Sun C.M."/>
        </authorList>
    </citation>
    <scope>NUCLEOTIDE SEQUENCE [LARGE SCALE GENOMIC DNA]</scope>
    <source>
        <strain evidence="2 3">ZRK001</strain>
    </source>
</reference>
<evidence type="ECO:0000313" key="2">
    <source>
        <dbReference type="EMBL" id="QQM31703.1"/>
    </source>
</evidence>
<name>A0A7T7HM16_9HYPH</name>
<feature type="chain" id="PRO_5032275308" description="Type VI secretion system-associated protein TagO" evidence="1">
    <location>
        <begin position="20"/>
        <end position="208"/>
    </location>
</feature>
<dbReference type="AlphaFoldDB" id="A0A7T7HM16"/>
<evidence type="ECO:0000313" key="3">
    <source>
        <dbReference type="Proteomes" id="UP000596083"/>
    </source>
</evidence>
<gene>
    <name evidence="2" type="ORF">JET14_05915</name>
</gene>